<organism evidence="3 4">
    <name type="scientific">Steinernema carpocapsae</name>
    <name type="common">Entomopathogenic nematode</name>
    <dbReference type="NCBI Taxonomy" id="34508"/>
    <lineage>
        <taxon>Eukaryota</taxon>
        <taxon>Metazoa</taxon>
        <taxon>Ecdysozoa</taxon>
        <taxon>Nematoda</taxon>
        <taxon>Chromadorea</taxon>
        <taxon>Rhabditida</taxon>
        <taxon>Tylenchina</taxon>
        <taxon>Panagrolaimomorpha</taxon>
        <taxon>Strongyloidoidea</taxon>
        <taxon>Steinernematidae</taxon>
        <taxon>Steinernema</taxon>
    </lineage>
</organism>
<feature type="compositionally biased region" description="Basic and acidic residues" evidence="1">
    <location>
        <begin position="366"/>
        <end position="379"/>
    </location>
</feature>
<feature type="domain" description="Brix" evidence="2">
    <location>
        <begin position="50"/>
        <end position="312"/>
    </location>
</feature>
<dbReference type="STRING" id="34508.A0A4U5M4A9"/>
<sequence>MAKRKIGKCRRNARRAQALKNARDEDRFEADKVKAEIREKGTQKELIRVPHSFIIHSGSVGRYLRELERDLRKVMEPNTASKLQILKRNNLKDFIVNGAVLGVTHVMVLTRSENSVHFRIIRSPQGPTVYFKVKEYTLARDVRHDQKRSYIMPEMFQSAPLVVMNGFNNPEKKHLQLVQSMVQNMFPVMNVDTLKLSKVKRCVLWNYNEEEDTIEFRHYSIKSVPAGVNKTTKKLLQSKVPNLANYKDISDYFLNPGQLSESEFEGEQKEVELTQDLASRGCKAGLKTNLRLIELGPRMKLQLYKVYEGVDEGEMLYHAYIKKSAQEVAAIRAKLPSLKKKKLRYEKNVEHRVIRRLKITEDKKQEIEERKKSETEKLARKQAQVTGHNVEDPDEEARKHEEKRKARQEKREKEGKVVKKKKGGKGGRKGGARKAGAPGGTKSPAAGGKRFGGASSGGFAAKKKGGRAPLAMSMKSKPKFKRN</sequence>
<feature type="compositionally biased region" description="Basic and acidic residues" evidence="1">
    <location>
        <begin position="396"/>
        <end position="417"/>
    </location>
</feature>
<dbReference type="InterPro" id="IPR045112">
    <property type="entry name" value="PPAN-like"/>
</dbReference>
<feature type="compositionally biased region" description="Basic residues" evidence="1">
    <location>
        <begin position="418"/>
        <end position="432"/>
    </location>
</feature>
<dbReference type="InterPro" id="IPR007109">
    <property type="entry name" value="Brix"/>
</dbReference>
<dbReference type="SMART" id="SM00879">
    <property type="entry name" value="Brix"/>
    <property type="match status" value="1"/>
</dbReference>
<dbReference type="GO" id="GO:0030687">
    <property type="term" value="C:preribosome, large subunit precursor"/>
    <property type="evidence" value="ECO:0007669"/>
    <property type="project" value="TreeGrafter"/>
</dbReference>
<dbReference type="GO" id="GO:0000027">
    <property type="term" value="P:ribosomal large subunit assembly"/>
    <property type="evidence" value="ECO:0007669"/>
    <property type="project" value="TreeGrafter"/>
</dbReference>
<evidence type="ECO:0000313" key="3">
    <source>
        <dbReference type="EMBL" id="TKR63619.1"/>
    </source>
</evidence>
<evidence type="ECO:0000313" key="4">
    <source>
        <dbReference type="Proteomes" id="UP000298663"/>
    </source>
</evidence>
<dbReference type="AlphaFoldDB" id="A0A4U5M4A9"/>
<dbReference type="EMBL" id="AZBU02000010">
    <property type="protein sequence ID" value="TKR63619.1"/>
    <property type="molecule type" value="Genomic_DNA"/>
</dbReference>
<feature type="region of interest" description="Disordered" evidence="1">
    <location>
        <begin position="1"/>
        <end position="20"/>
    </location>
</feature>
<gene>
    <name evidence="3" type="ORF">L596_027428</name>
</gene>
<reference evidence="3 4" key="2">
    <citation type="journal article" date="2019" name="G3 (Bethesda)">
        <title>Hybrid Assembly of the Genome of the Entomopathogenic Nematode Steinernema carpocapsae Identifies the X-Chromosome.</title>
        <authorList>
            <person name="Serra L."/>
            <person name="Macchietto M."/>
            <person name="Macias-Munoz A."/>
            <person name="McGill C.J."/>
            <person name="Rodriguez I.M."/>
            <person name="Rodriguez B."/>
            <person name="Murad R."/>
            <person name="Mortazavi A."/>
        </authorList>
    </citation>
    <scope>NUCLEOTIDE SEQUENCE [LARGE SCALE GENOMIC DNA]</scope>
    <source>
        <strain evidence="3 4">ALL</strain>
    </source>
</reference>
<dbReference type="PROSITE" id="PS50833">
    <property type="entry name" value="BRIX"/>
    <property type="match status" value="1"/>
</dbReference>
<dbReference type="GO" id="GO:0006364">
    <property type="term" value="P:rRNA processing"/>
    <property type="evidence" value="ECO:0007669"/>
    <property type="project" value="InterPro"/>
</dbReference>
<dbReference type="OrthoDB" id="10261452at2759"/>
<feature type="compositionally biased region" description="Basic residues" evidence="1">
    <location>
        <begin position="1"/>
        <end position="14"/>
    </location>
</feature>
<accession>A0A4U5M4A9</accession>
<keyword evidence="4" id="KW-1185">Reference proteome</keyword>
<dbReference type="Proteomes" id="UP000298663">
    <property type="component" value="Unassembled WGS sequence"/>
</dbReference>
<dbReference type="GO" id="GO:0019843">
    <property type="term" value="F:rRNA binding"/>
    <property type="evidence" value="ECO:0007669"/>
    <property type="project" value="InterPro"/>
</dbReference>
<dbReference type="PANTHER" id="PTHR12661:SF5">
    <property type="entry name" value="SUPPRESSOR OF SWI4 1 HOMOLOG"/>
    <property type="match status" value="1"/>
</dbReference>
<proteinExistence type="predicted"/>
<comment type="caution">
    <text evidence="3">The sequence shown here is derived from an EMBL/GenBank/DDBJ whole genome shotgun (WGS) entry which is preliminary data.</text>
</comment>
<dbReference type="Pfam" id="PF04427">
    <property type="entry name" value="Brix"/>
    <property type="match status" value="1"/>
</dbReference>
<name>A0A4U5M4A9_STECR</name>
<feature type="region of interest" description="Disordered" evidence="1">
    <location>
        <begin position="366"/>
        <end position="483"/>
    </location>
</feature>
<reference evidence="3 4" key="1">
    <citation type="journal article" date="2015" name="Genome Biol.">
        <title>Comparative genomics of Steinernema reveals deeply conserved gene regulatory networks.</title>
        <authorList>
            <person name="Dillman A.R."/>
            <person name="Macchietto M."/>
            <person name="Porter C.F."/>
            <person name="Rogers A."/>
            <person name="Williams B."/>
            <person name="Antoshechkin I."/>
            <person name="Lee M.M."/>
            <person name="Goodwin Z."/>
            <person name="Lu X."/>
            <person name="Lewis E.E."/>
            <person name="Goodrich-Blair H."/>
            <person name="Stock S.P."/>
            <person name="Adams B.J."/>
            <person name="Sternberg P.W."/>
            <person name="Mortazavi A."/>
        </authorList>
    </citation>
    <scope>NUCLEOTIDE SEQUENCE [LARGE SCALE GENOMIC DNA]</scope>
    <source>
        <strain evidence="3 4">ALL</strain>
    </source>
</reference>
<protein>
    <recommendedName>
        <fullName evidence="2">Brix domain-containing protein</fullName>
    </recommendedName>
</protein>
<evidence type="ECO:0000259" key="2">
    <source>
        <dbReference type="PROSITE" id="PS50833"/>
    </source>
</evidence>
<dbReference type="PANTHER" id="PTHR12661">
    <property type="entry name" value="PETER PAN-RELATED"/>
    <property type="match status" value="1"/>
</dbReference>
<evidence type="ECO:0000256" key="1">
    <source>
        <dbReference type="SAM" id="MobiDB-lite"/>
    </source>
</evidence>